<dbReference type="InterPro" id="IPR050268">
    <property type="entry name" value="NADH-dep_flavin_reductase"/>
</dbReference>
<dbReference type="SMART" id="SM00895">
    <property type="entry name" value="FCD"/>
    <property type="match status" value="1"/>
</dbReference>
<dbReference type="InterPro" id="IPR011711">
    <property type="entry name" value="GntR_C"/>
</dbReference>
<dbReference type="SUPFAM" id="SSF50475">
    <property type="entry name" value="FMN-binding split barrel"/>
    <property type="match status" value="1"/>
</dbReference>
<keyword evidence="4" id="KW-0238">DNA-binding</keyword>
<evidence type="ECO:0000259" key="7">
    <source>
        <dbReference type="SMART" id="SM00903"/>
    </source>
</evidence>
<organism evidence="8 9">
    <name type="scientific">Streptomyces albipurpureus</name>
    <dbReference type="NCBI Taxonomy" id="2897419"/>
    <lineage>
        <taxon>Bacteria</taxon>
        <taxon>Bacillati</taxon>
        <taxon>Actinomycetota</taxon>
        <taxon>Actinomycetes</taxon>
        <taxon>Kitasatosporales</taxon>
        <taxon>Streptomycetaceae</taxon>
        <taxon>Streptomyces</taxon>
    </lineage>
</organism>
<dbReference type="InterPro" id="IPR036390">
    <property type="entry name" value="WH_DNA-bd_sf"/>
</dbReference>
<dbReference type="Gene3D" id="1.10.10.10">
    <property type="entry name" value="Winged helix-like DNA-binding domain superfamily/Winged helix DNA-binding domain"/>
    <property type="match status" value="1"/>
</dbReference>
<dbReference type="PANTHER" id="PTHR30466">
    <property type="entry name" value="FLAVIN REDUCTASE"/>
    <property type="match status" value="1"/>
</dbReference>
<evidence type="ECO:0000256" key="2">
    <source>
        <dbReference type="ARBA" id="ARBA00023002"/>
    </source>
</evidence>
<dbReference type="Pfam" id="PF07729">
    <property type="entry name" value="FCD"/>
    <property type="match status" value="1"/>
</dbReference>
<evidence type="ECO:0000256" key="1">
    <source>
        <dbReference type="ARBA" id="ARBA00008898"/>
    </source>
</evidence>
<name>A0ABT0UQB8_9ACTN</name>
<dbReference type="Proteomes" id="UP001431429">
    <property type="component" value="Unassembled WGS sequence"/>
</dbReference>
<dbReference type="InterPro" id="IPR036388">
    <property type="entry name" value="WH-like_DNA-bd_sf"/>
</dbReference>
<dbReference type="PANTHER" id="PTHR30466:SF11">
    <property type="entry name" value="FLAVIN-DEPENDENT MONOOXYGENASE, REDUCTASE SUBUNIT HSAB"/>
    <property type="match status" value="1"/>
</dbReference>
<evidence type="ECO:0000256" key="5">
    <source>
        <dbReference type="ARBA" id="ARBA00023163"/>
    </source>
</evidence>
<keyword evidence="9" id="KW-1185">Reference proteome</keyword>
<feature type="domain" description="GntR C-terminal" evidence="6">
    <location>
        <begin position="239"/>
        <end position="365"/>
    </location>
</feature>
<dbReference type="EMBL" id="JAMQAW010000025">
    <property type="protein sequence ID" value="MCM2390630.1"/>
    <property type="molecule type" value="Genomic_DNA"/>
</dbReference>
<evidence type="ECO:0000256" key="3">
    <source>
        <dbReference type="ARBA" id="ARBA00023015"/>
    </source>
</evidence>
<dbReference type="Gene3D" id="1.20.120.530">
    <property type="entry name" value="GntR ligand-binding domain-like"/>
    <property type="match status" value="1"/>
</dbReference>
<proteinExistence type="inferred from homology"/>
<dbReference type="SUPFAM" id="SSF46785">
    <property type="entry name" value="Winged helix' DNA-binding domain"/>
    <property type="match status" value="1"/>
</dbReference>
<feature type="domain" description="Flavin reductase like" evidence="7">
    <location>
        <begin position="20"/>
        <end position="162"/>
    </location>
</feature>
<dbReference type="Gene3D" id="2.30.110.10">
    <property type="entry name" value="Electron Transport, Fmn-binding Protein, Chain A"/>
    <property type="match status" value="1"/>
</dbReference>
<keyword evidence="3" id="KW-0805">Transcription regulation</keyword>
<dbReference type="InterPro" id="IPR008920">
    <property type="entry name" value="TF_FadR/GntR_C"/>
</dbReference>
<dbReference type="InterPro" id="IPR002563">
    <property type="entry name" value="Flavin_Rdtase-like_dom"/>
</dbReference>
<comment type="caution">
    <text evidence="8">The sequence shown here is derived from an EMBL/GenBank/DDBJ whole genome shotgun (WGS) entry which is preliminary data.</text>
</comment>
<dbReference type="InterPro" id="IPR012349">
    <property type="entry name" value="Split_barrel_FMN-bd"/>
</dbReference>
<dbReference type="RefSeq" id="WP_250920964.1">
    <property type="nucleotide sequence ID" value="NZ_JAMQAW010000025.1"/>
</dbReference>
<keyword evidence="5" id="KW-0804">Transcription</keyword>
<keyword evidence="2" id="KW-0560">Oxidoreductase</keyword>
<protein>
    <submittedName>
        <fullName evidence="8">Flavin reductase</fullName>
    </submittedName>
</protein>
<evidence type="ECO:0000313" key="9">
    <source>
        <dbReference type="Proteomes" id="UP001431429"/>
    </source>
</evidence>
<sequence>MNQPPVVEQPLDQALFRHVIGHFMSGVAVITTREGGTDHGMTASAVSSLSLDPPMLLICAHTKAPTHAAVHRAGVFAVNVLGEDQEQLAAQFAGPRTDKFAGVAVDRGIQGVPLFAEALAALECEVMEDVVGGTHRVFLARVVGARARDGAPLAYFRGRFGRFELAQDTTAYEHLRELVVHRTLPLDGTLDVDSLAARFHIPPSAVYYAMTRLIGEGLVGRDPERGYVLVPLDTRASDEAFDGRLVIELGVAAGLPGPLDPAAVRRWREIAAGAEQHIEHGRVTDVDGYLTAIEEFHEYLIGLADNPTLHQIYRRLSTPGFMAAALNGRGAPSAHAIAEHHDIINAFAAGDSHEIARLLTLHNQHTKQAQRQGIHDAGGRL</sequence>
<evidence type="ECO:0000259" key="6">
    <source>
        <dbReference type="SMART" id="SM00895"/>
    </source>
</evidence>
<accession>A0ABT0UQB8</accession>
<dbReference type="SMART" id="SM00903">
    <property type="entry name" value="Flavin_Reduct"/>
    <property type="match status" value="1"/>
</dbReference>
<gene>
    <name evidence="8" type="ORF">NBG84_20400</name>
</gene>
<dbReference type="Pfam" id="PF01613">
    <property type="entry name" value="Flavin_Reduct"/>
    <property type="match status" value="1"/>
</dbReference>
<dbReference type="SUPFAM" id="SSF48008">
    <property type="entry name" value="GntR ligand-binding domain-like"/>
    <property type="match status" value="1"/>
</dbReference>
<evidence type="ECO:0000313" key="8">
    <source>
        <dbReference type="EMBL" id="MCM2390630.1"/>
    </source>
</evidence>
<evidence type="ECO:0000256" key="4">
    <source>
        <dbReference type="ARBA" id="ARBA00023125"/>
    </source>
</evidence>
<comment type="similarity">
    <text evidence="1">Belongs to the non-flavoprotein flavin reductase family.</text>
</comment>
<reference evidence="8" key="1">
    <citation type="submission" date="2022-06" db="EMBL/GenBank/DDBJ databases">
        <title>Genome public.</title>
        <authorList>
            <person name="Sun Q."/>
        </authorList>
    </citation>
    <scope>NUCLEOTIDE SEQUENCE</scope>
    <source>
        <strain evidence="8">CWNU-1</strain>
    </source>
</reference>